<gene>
    <name evidence="2" type="ORF">J0X27_11465</name>
</gene>
<name>A0A8A2U5S0_9EURY</name>
<evidence type="ECO:0000313" key="2">
    <source>
        <dbReference type="EMBL" id="QSW84074.1"/>
    </source>
</evidence>
<dbReference type="KEGG" id="hlo:J0X27_11465"/>
<evidence type="ECO:0000256" key="1">
    <source>
        <dbReference type="SAM" id="MobiDB-lite"/>
    </source>
</evidence>
<dbReference type="Proteomes" id="UP000663191">
    <property type="component" value="Chromosome"/>
</dbReference>
<reference evidence="2 3" key="1">
    <citation type="journal article" date="2006" name="Int. J. Syst. Evol. Microbiol.">
        <title>Haloterrigena longa sp. nov. and Haloterrigena limicola sp. nov., extremely halophilic archaea isolated from a salt lake.</title>
        <authorList>
            <person name="Cui H.L."/>
            <person name="Tohty D."/>
            <person name="Zhou P.J."/>
            <person name="Liu S.J."/>
        </authorList>
    </citation>
    <scope>NUCLEOTIDE SEQUENCE [LARGE SCALE GENOMIC DNA]</scope>
    <source>
        <strain evidence="2 3">ABH32</strain>
    </source>
</reference>
<dbReference type="AlphaFoldDB" id="A0A8A2U5S0"/>
<evidence type="ECO:0008006" key="4">
    <source>
        <dbReference type="Google" id="ProtNLM"/>
    </source>
</evidence>
<protein>
    <recommendedName>
        <fullName evidence="4">Protein gvpI</fullName>
    </recommendedName>
</protein>
<dbReference type="EMBL" id="CP071463">
    <property type="protein sequence ID" value="QSW84074.1"/>
    <property type="molecule type" value="Genomic_DNA"/>
</dbReference>
<feature type="compositionally biased region" description="Basic and acidic residues" evidence="1">
    <location>
        <begin position="31"/>
        <end position="71"/>
    </location>
</feature>
<dbReference type="RefSeq" id="WP_207269317.1">
    <property type="nucleotide sequence ID" value="NZ_CP071463.1"/>
</dbReference>
<dbReference type="GeneID" id="63184371"/>
<feature type="compositionally biased region" description="Basic residues" evidence="1">
    <location>
        <begin position="93"/>
        <end position="106"/>
    </location>
</feature>
<keyword evidence="3" id="KW-1185">Reference proteome</keyword>
<proteinExistence type="predicted"/>
<feature type="region of interest" description="Disordered" evidence="1">
    <location>
        <begin position="25"/>
        <end position="113"/>
    </location>
</feature>
<organism evidence="2 3">
    <name type="scientific">Natrinema longum</name>
    <dbReference type="NCBI Taxonomy" id="370324"/>
    <lineage>
        <taxon>Archaea</taxon>
        <taxon>Methanobacteriati</taxon>
        <taxon>Methanobacteriota</taxon>
        <taxon>Stenosarchaea group</taxon>
        <taxon>Halobacteria</taxon>
        <taxon>Halobacteriales</taxon>
        <taxon>Natrialbaceae</taxon>
        <taxon>Natrinema</taxon>
    </lineage>
</organism>
<evidence type="ECO:0000313" key="3">
    <source>
        <dbReference type="Proteomes" id="UP000663191"/>
    </source>
</evidence>
<accession>A0A8A2U5S0</accession>
<sequence>MTDRERIVRRISQTRDAARARLLTQHRKLARVRERNQQRAERQAQQERGDRTDGDEGTDRAGRPQSSRDDVPGSWSSVPERPPTRDETPTAPHRPRLYGHRLRRRANGTEDDE</sequence>